<dbReference type="Proteomes" id="UP000254255">
    <property type="component" value="Unassembled WGS sequence"/>
</dbReference>
<reference evidence="1 2" key="1">
    <citation type="submission" date="2018-06" db="EMBL/GenBank/DDBJ databases">
        <authorList>
            <consortium name="Pathogen Informatics"/>
            <person name="Doyle S."/>
        </authorList>
    </citation>
    <scope>NUCLEOTIDE SEQUENCE [LARGE SCALE GENOMIC DNA]</scope>
    <source>
        <strain evidence="1 2">NCTC13148</strain>
    </source>
</reference>
<name>A0A377F905_ECOLX</name>
<dbReference type="EMBL" id="UGET01000006">
    <property type="protein sequence ID" value="STN26359.1"/>
    <property type="molecule type" value="Genomic_DNA"/>
</dbReference>
<evidence type="ECO:0000313" key="1">
    <source>
        <dbReference type="EMBL" id="STN26359.1"/>
    </source>
</evidence>
<gene>
    <name evidence="1" type="ORF">NCTC13148_06794</name>
</gene>
<proteinExistence type="predicted"/>
<accession>A0A377F905</accession>
<sequence>MFSYIDFGVLDVYFGKESVFLERGLSVLVDSSYRDFFLTYPERVIVADFGAEFISRYLKANN</sequence>
<evidence type="ECO:0000313" key="2">
    <source>
        <dbReference type="Proteomes" id="UP000254255"/>
    </source>
</evidence>
<dbReference type="AlphaFoldDB" id="A0A377F905"/>
<protein>
    <submittedName>
        <fullName evidence="1">Putative AraC-type regulatory protein encoded in prophage CP-933H</fullName>
    </submittedName>
</protein>
<organism evidence="1 2">
    <name type="scientific">Escherichia coli</name>
    <dbReference type="NCBI Taxonomy" id="562"/>
    <lineage>
        <taxon>Bacteria</taxon>
        <taxon>Pseudomonadati</taxon>
        <taxon>Pseudomonadota</taxon>
        <taxon>Gammaproteobacteria</taxon>
        <taxon>Enterobacterales</taxon>
        <taxon>Enterobacteriaceae</taxon>
        <taxon>Escherichia</taxon>
    </lineage>
</organism>